<evidence type="ECO:0000256" key="1">
    <source>
        <dbReference type="SAM" id="MobiDB-lite"/>
    </source>
</evidence>
<accession>A0ABT3ZC32</accession>
<evidence type="ECO:0000313" key="2">
    <source>
        <dbReference type="EMBL" id="MCY0149335.1"/>
    </source>
</evidence>
<evidence type="ECO:0000313" key="3">
    <source>
        <dbReference type="Proteomes" id="UP001073227"/>
    </source>
</evidence>
<name>A0ABT3ZC32_9HYPH</name>
<dbReference type="RefSeq" id="WP_267654826.1">
    <property type="nucleotide sequence ID" value="NZ_JAOVZR010000001.1"/>
</dbReference>
<proteinExistence type="predicted"/>
<protein>
    <submittedName>
        <fullName evidence="2">Uncharacterized protein</fullName>
    </submittedName>
</protein>
<reference evidence="2" key="1">
    <citation type="submission" date="2022-10" db="EMBL/GenBank/DDBJ databases">
        <title>Hoeflea sp. G2-23, isolated from marine algae.</title>
        <authorList>
            <person name="Kristyanto S."/>
            <person name="Kim J.M."/>
            <person name="Jeon C.O."/>
        </authorList>
    </citation>
    <scope>NUCLEOTIDE SEQUENCE</scope>
    <source>
        <strain evidence="2">G2-23</strain>
    </source>
</reference>
<comment type="caution">
    <text evidence="2">The sequence shown here is derived from an EMBL/GenBank/DDBJ whole genome shotgun (WGS) entry which is preliminary data.</text>
</comment>
<feature type="region of interest" description="Disordered" evidence="1">
    <location>
        <begin position="1"/>
        <end position="20"/>
    </location>
</feature>
<feature type="compositionally biased region" description="Basic and acidic residues" evidence="1">
    <location>
        <begin position="103"/>
        <end position="118"/>
    </location>
</feature>
<sequence length="118" mass="13024">MADKTNTYSDEGLQPDGAPTDCAPALSIDWEFYGTYLDESDLSDDQKREFIETLWSIAVSFVDLGFGIAPVQTGCEQNANSALRLPDDLLSLDKDIPQTNLEPRADETPSHPAEREES</sequence>
<feature type="region of interest" description="Disordered" evidence="1">
    <location>
        <begin position="93"/>
        <end position="118"/>
    </location>
</feature>
<gene>
    <name evidence="2" type="ORF">OEG84_16870</name>
</gene>
<dbReference type="Proteomes" id="UP001073227">
    <property type="component" value="Unassembled WGS sequence"/>
</dbReference>
<dbReference type="EMBL" id="JAOVZR010000001">
    <property type="protein sequence ID" value="MCY0149335.1"/>
    <property type="molecule type" value="Genomic_DNA"/>
</dbReference>
<organism evidence="2 3">
    <name type="scientific">Hoeflea algicola</name>
    <dbReference type="NCBI Taxonomy" id="2983763"/>
    <lineage>
        <taxon>Bacteria</taxon>
        <taxon>Pseudomonadati</taxon>
        <taxon>Pseudomonadota</taxon>
        <taxon>Alphaproteobacteria</taxon>
        <taxon>Hyphomicrobiales</taxon>
        <taxon>Rhizobiaceae</taxon>
        <taxon>Hoeflea</taxon>
    </lineage>
</organism>
<keyword evidence="3" id="KW-1185">Reference proteome</keyword>